<keyword evidence="1" id="KW-0805">Transcription regulation</keyword>
<dbReference type="InterPro" id="IPR050204">
    <property type="entry name" value="AraC_XylS_family_regulators"/>
</dbReference>
<evidence type="ECO:0000256" key="1">
    <source>
        <dbReference type="ARBA" id="ARBA00023015"/>
    </source>
</evidence>
<dbReference type="InterPro" id="IPR018060">
    <property type="entry name" value="HTH_AraC"/>
</dbReference>
<keyword evidence="2" id="KW-0238">DNA-binding</keyword>
<dbReference type="EMBL" id="AHAM01000115">
    <property type="protein sequence ID" value="EHK56572.1"/>
    <property type="molecule type" value="Genomic_DNA"/>
</dbReference>
<sequence>MPMRTEYASRMVQAHDHTSLSLAASSTVIDAERSNGASPAMEPAQYRTHGTDPLSDVLRTVKLTGALFFLVDASFPWGVEVPHADAFSSIILPGAQHIVSYHIILKGSGWVEIPNVAATWFEAGDVLVLPHGDPYSMLSDPSQPPEFDVEATMDYFRDMAAGRLPFVSKEGGGGEPHSEFVCGFLGCDMQPFNPVLSTLPRLLRIKRSHDGREDLLSRLIDLTLAEARQPRAGCESIRLRLSELVFVEVMRQYLETLPAHETGWLSGLRDPAIGKVLAMLHEKPAHPWTLNGLASCACMSRAALAARFTHLLGHAPMQYLTLWRMQIAARLLADSSMKVAAVGHEIGYESEAAFSRAFKRAVGVSPAAWRDGVVGTKRSQDRRLANLDRA</sequence>
<dbReference type="GO" id="GO:0043565">
    <property type="term" value="F:sequence-specific DNA binding"/>
    <property type="evidence" value="ECO:0007669"/>
    <property type="project" value="InterPro"/>
</dbReference>
<dbReference type="PANTHER" id="PTHR46796">
    <property type="entry name" value="HTH-TYPE TRANSCRIPTIONAL ACTIVATOR RHAS-RELATED"/>
    <property type="match status" value="1"/>
</dbReference>
<dbReference type="AlphaFoldDB" id="H0HRQ9"/>
<dbReference type="InterPro" id="IPR009057">
    <property type="entry name" value="Homeodomain-like_sf"/>
</dbReference>
<dbReference type="InterPro" id="IPR018062">
    <property type="entry name" value="HTH_AraC-typ_CS"/>
</dbReference>
<gene>
    <name evidence="5" type="ORF">MAXJ12_14223</name>
</gene>
<dbReference type="Gene3D" id="1.10.10.60">
    <property type="entry name" value="Homeodomain-like"/>
    <property type="match status" value="2"/>
</dbReference>
<dbReference type="Pfam" id="PF12833">
    <property type="entry name" value="HTH_18"/>
    <property type="match status" value="1"/>
</dbReference>
<dbReference type="PRINTS" id="PR00032">
    <property type="entry name" value="HTHARAC"/>
</dbReference>
<protein>
    <submittedName>
        <fullName evidence="5">Helix-turn-helix domain-containing protein</fullName>
    </submittedName>
</protein>
<dbReference type="PROSITE" id="PS00041">
    <property type="entry name" value="HTH_ARAC_FAMILY_1"/>
    <property type="match status" value="1"/>
</dbReference>
<keyword evidence="6" id="KW-1185">Reference proteome</keyword>
<feature type="domain" description="HTH araC/xylS-type" evidence="4">
    <location>
        <begin position="274"/>
        <end position="372"/>
    </location>
</feature>
<proteinExistence type="predicted"/>
<dbReference type="InterPro" id="IPR032783">
    <property type="entry name" value="AraC_lig"/>
</dbReference>
<reference evidence="5 6" key="1">
    <citation type="journal article" date="2012" name="J. Bacteriol.">
        <title>Draft Genome Sequence of Mesorhizobium alhagi CCNWXJ12-2T, a Novel Salt-Resistant Species Isolated from the Desert of Northwestern China.</title>
        <authorList>
            <person name="Zhou M."/>
            <person name="Chen W."/>
            <person name="Chen H."/>
            <person name="Wei G."/>
        </authorList>
    </citation>
    <scope>NUCLEOTIDE SEQUENCE [LARGE SCALE GENOMIC DNA]</scope>
    <source>
        <strain evidence="5 6">CCNWXJ12-2</strain>
    </source>
</reference>
<dbReference type="Pfam" id="PF12852">
    <property type="entry name" value="Cupin_6"/>
    <property type="match status" value="1"/>
</dbReference>
<dbReference type="SUPFAM" id="SSF46689">
    <property type="entry name" value="Homeodomain-like"/>
    <property type="match status" value="2"/>
</dbReference>
<dbReference type="Proteomes" id="UP000003250">
    <property type="component" value="Unassembled WGS sequence"/>
</dbReference>
<evidence type="ECO:0000259" key="4">
    <source>
        <dbReference type="PROSITE" id="PS01124"/>
    </source>
</evidence>
<keyword evidence="3" id="KW-0804">Transcription</keyword>
<dbReference type="GO" id="GO:0003700">
    <property type="term" value="F:DNA-binding transcription factor activity"/>
    <property type="evidence" value="ECO:0007669"/>
    <property type="project" value="InterPro"/>
</dbReference>
<dbReference type="PATRIC" id="fig|1107882.3.peg.2773"/>
<dbReference type="PANTHER" id="PTHR46796:SF7">
    <property type="entry name" value="ARAC FAMILY TRANSCRIPTIONAL REGULATOR"/>
    <property type="match status" value="1"/>
</dbReference>
<dbReference type="SMART" id="SM00342">
    <property type="entry name" value="HTH_ARAC"/>
    <property type="match status" value="1"/>
</dbReference>
<evidence type="ECO:0000313" key="6">
    <source>
        <dbReference type="Proteomes" id="UP000003250"/>
    </source>
</evidence>
<evidence type="ECO:0000256" key="2">
    <source>
        <dbReference type="ARBA" id="ARBA00023125"/>
    </source>
</evidence>
<dbReference type="InterPro" id="IPR020449">
    <property type="entry name" value="Tscrpt_reg_AraC-type_HTH"/>
</dbReference>
<organism evidence="5 6">
    <name type="scientific">Mesorhizobium alhagi CCNWXJ12-2</name>
    <dbReference type="NCBI Taxonomy" id="1107882"/>
    <lineage>
        <taxon>Bacteria</taxon>
        <taxon>Pseudomonadati</taxon>
        <taxon>Pseudomonadota</taxon>
        <taxon>Alphaproteobacteria</taxon>
        <taxon>Hyphomicrobiales</taxon>
        <taxon>Phyllobacteriaceae</taxon>
        <taxon>Allomesorhizobium</taxon>
    </lineage>
</organism>
<evidence type="ECO:0000256" key="3">
    <source>
        <dbReference type="ARBA" id="ARBA00023163"/>
    </source>
</evidence>
<name>H0HRQ9_9HYPH</name>
<accession>H0HRQ9</accession>
<dbReference type="PROSITE" id="PS01124">
    <property type="entry name" value="HTH_ARAC_FAMILY_2"/>
    <property type="match status" value="1"/>
</dbReference>
<evidence type="ECO:0000313" key="5">
    <source>
        <dbReference type="EMBL" id="EHK56572.1"/>
    </source>
</evidence>